<dbReference type="EMBL" id="BGPR01000256">
    <property type="protein sequence ID" value="GBM08402.1"/>
    <property type="molecule type" value="Genomic_DNA"/>
</dbReference>
<feature type="region of interest" description="Disordered" evidence="2">
    <location>
        <begin position="108"/>
        <end position="128"/>
    </location>
</feature>
<comment type="caution">
    <text evidence="3">The sequence shown here is derived from an EMBL/GenBank/DDBJ whole genome shotgun (WGS) entry which is preliminary data.</text>
</comment>
<evidence type="ECO:0000313" key="3">
    <source>
        <dbReference type="EMBL" id="GBM08402.1"/>
    </source>
</evidence>
<name>A0A4Y2CV90_ARAVE</name>
<evidence type="ECO:0000256" key="1">
    <source>
        <dbReference type="SAM" id="Coils"/>
    </source>
</evidence>
<evidence type="ECO:0000256" key="2">
    <source>
        <dbReference type="SAM" id="MobiDB-lite"/>
    </source>
</evidence>
<protein>
    <submittedName>
        <fullName evidence="3">Uncharacterized protein</fullName>
    </submittedName>
</protein>
<proteinExistence type="predicted"/>
<keyword evidence="4" id="KW-1185">Reference proteome</keyword>
<organism evidence="3 4">
    <name type="scientific">Araneus ventricosus</name>
    <name type="common">Orbweaver spider</name>
    <name type="synonym">Epeira ventricosa</name>
    <dbReference type="NCBI Taxonomy" id="182803"/>
    <lineage>
        <taxon>Eukaryota</taxon>
        <taxon>Metazoa</taxon>
        <taxon>Ecdysozoa</taxon>
        <taxon>Arthropoda</taxon>
        <taxon>Chelicerata</taxon>
        <taxon>Arachnida</taxon>
        <taxon>Araneae</taxon>
        <taxon>Araneomorphae</taxon>
        <taxon>Entelegynae</taxon>
        <taxon>Araneoidea</taxon>
        <taxon>Araneidae</taxon>
        <taxon>Araneus</taxon>
    </lineage>
</organism>
<accession>A0A4Y2CV90</accession>
<feature type="compositionally biased region" description="Basic residues" evidence="2">
    <location>
        <begin position="113"/>
        <end position="122"/>
    </location>
</feature>
<keyword evidence="1" id="KW-0175">Coiled coil</keyword>
<dbReference type="AlphaFoldDB" id="A0A4Y2CV90"/>
<sequence>MVFLTRSKNADPICLAQDFGESPSETMSKMDLKALMLASKGYNEYEAKDLLEAIVADREKLEQKLENENKLKLQLEKEEREFQLRREQEEREFQLRREQEEREFQLQKEGKRTRISVTKRGKTNANFN</sequence>
<evidence type="ECO:0000313" key="4">
    <source>
        <dbReference type="Proteomes" id="UP000499080"/>
    </source>
</evidence>
<reference evidence="3 4" key="1">
    <citation type="journal article" date="2019" name="Sci. Rep.">
        <title>Orb-weaving spider Araneus ventricosus genome elucidates the spidroin gene catalogue.</title>
        <authorList>
            <person name="Kono N."/>
            <person name="Nakamura H."/>
            <person name="Ohtoshi R."/>
            <person name="Moran D.A.P."/>
            <person name="Shinohara A."/>
            <person name="Yoshida Y."/>
            <person name="Fujiwara M."/>
            <person name="Mori M."/>
            <person name="Tomita M."/>
            <person name="Arakawa K."/>
        </authorList>
    </citation>
    <scope>NUCLEOTIDE SEQUENCE [LARGE SCALE GENOMIC DNA]</scope>
</reference>
<dbReference type="Proteomes" id="UP000499080">
    <property type="component" value="Unassembled WGS sequence"/>
</dbReference>
<feature type="coiled-coil region" evidence="1">
    <location>
        <begin position="51"/>
        <end position="92"/>
    </location>
</feature>
<gene>
    <name evidence="3" type="ORF">AVEN_108393_1</name>
</gene>